<protein>
    <submittedName>
        <fullName evidence="1">Uncharacterized protein</fullName>
    </submittedName>
</protein>
<accession>A0A9N7Y065</accession>
<reference evidence="1" key="1">
    <citation type="submission" date="2020-03" db="EMBL/GenBank/DDBJ databases">
        <authorList>
            <person name="Weist P."/>
        </authorList>
    </citation>
    <scope>NUCLEOTIDE SEQUENCE</scope>
</reference>
<keyword evidence="2" id="KW-1185">Reference proteome</keyword>
<dbReference type="EMBL" id="CADEAL010000011">
    <property type="protein sequence ID" value="CAB1412635.1"/>
    <property type="molecule type" value="Genomic_DNA"/>
</dbReference>
<proteinExistence type="predicted"/>
<dbReference type="Proteomes" id="UP001153269">
    <property type="component" value="Unassembled WGS sequence"/>
</dbReference>
<sequence length="104" mass="11366">MFIGICGHVPWLGEQSPRRPPLHAAGGSVCRSPQGFLGGGGPRQRRLMVSLVRGFLSLGPPGSVRRRCGRRAVVRDRIRRSAAATLDACRAFSRITECQNEEIQ</sequence>
<name>A0A9N7Y065_PLEPL</name>
<evidence type="ECO:0000313" key="1">
    <source>
        <dbReference type="EMBL" id="CAB1412635.1"/>
    </source>
</evidence>
<organism evidence="1 2">
    <name type="scientific">Pleuronectes platessa</name>
    <name type="common">European plaice</name>
    <dbReference type="NCBI Taxonomy" id="8262"/>
    <lineage>
        <taxon>Eukaryota</taxon>
        <taxon>Metazoa</taxon>
        <taxon>Chordata</taxon>
        <taxon>Craniata</taxon>
        <taxon>Vertebrata</taxon>
        <taxon>Euteleostomi</taxon>
        <taxon>Actinopterygii</taxon>
        <taxon>Neopterygii</taxon>
        <taxon>Teleostei</taxon>
        <taxon>Neoteleostei</taxon>
        <taxon>Acanthomorphata</taxon>
        <taxon>Carangaria</taxon>
        <taxon>Pleuronectiformes</taxon>
        <taxon>Pleuronectoidei</taxon>
        <taxon>Pleuronectidae</taxon>
        <taxon>Pleuronectes</taxon>
    </lineage>
</organism>
<evidence type="ECO:0000313" key="2">
    <source>
        <dbReference type="Proteomes" id="UP001153269"/>
    </source>
</evidence>
<dbReference type="AlphaFoldDB" id="A0A9N7Y065"/>
<gene>
    <name evidence="1" type="ORF">PLEPLA_LOCUS328</name>
</gene>
<comment type="caution">
    <text evidence="1">The sequence shown here is derived from an EMBL/GenBank/DDBJ whole genome shotgun (WGS) entry which is preliminary data.</text>
</comment>